<keyword evidence="3" id="KW-0804">Transcription</keyword>
<protein>
    <submittedName>
        <fullName evidence="5">CbbR-like transcriptional regulator</fullName>
    </submittedName>
</protein>
<dbReference type="InterPro" id="IPR005119">
    <property type="entry name" value="LysR_subst-bd"/>
</dbReference>
<dbReference type="Proteomes" id="UP000005019">
    <property type="component" value="Unassembled WGS sequence"/>
</dbReference>
<comment type="caution">
    <text evidence="5">The sequence shown here is derived from an EMBL/GenBank/DDBJ whole genome shotgun (WGS) entry which is preliminary data.</text>
</comment>
<dbReference type="EMBL" id="AFHG01000052">
    <property type="protein sequence ID" value="EGK70986.1"/>
    <property type="molecule type" value="Genomic_DNA"/>
</dbReference>
<comment type="similarity">
    <text evidence="1">Belongs to the LysR transcriptional regulatory family.</text>
</comment>
<evidence type="ECO:0000256" key="3">
    <source>
        <dbReference type="ARBA" id="ARBA00023163"/>
    </source>
</evidence>
<evidence type="ECO:0000259" key="4">
    <source>
        <dbReference type="Pfam" id="PF03466"/>
    </source>
</evidence>
<sequence>MQVKALDGLIGLPLIETLGKKLRVTEVGMEIARHARAIEHQLAEAEAALAQMATGHSGLVSVGVVSTAKYVAPRLLMAFRERYPDVQVRISLHNRDDIFRHLEDNLIDVAIMGRPPAALGCEAHVFAEHPLSVLACEGHPLAGGKTVTAEDLGHEAFLIRERGSGTRVTQESYLVEQGIRPAEIIELPSNEIIKQAAIAGMGLAFLSEHTCQLELRTGVLCRIAAPGTPIVRNWHVVYRDRKNLLPAALALRDFLMHEGGRLVNSQVAPVHLPVHHG</sequence>
<evidence type="ECO:0000313" key="6">
    <source>
        <dbReference type="Proteomes" id="UP000005019"/>
    </source>
</evidence>
<proteinExistence type="inferred from homology"/>
<evidence type="ECO:0000313" key="5">
    <source>
        <dbReference type="EMBL" id="EGK70986.1"/>
    </source>
</evidence>
<keyword evidence="6" id="KW-1185">Reference proteome</keyword>
<dbReference type="SUPFAM" id="SSF53850">
    <property type="entry name" value="Periplasmic binding protein-like II"/>
    <property type="match status" value="1"/>
</dbReference>
<keyword evidence="2" id="KW-0805">Transcription regulation</keyword>
<organism evidence="5 6">
    <name type="scientific">Methyloversatilis universalis (strain ATCC BAA-1314 / DSM 25237 / JCM 13912 / CCUG 52030 / FAM5)</name>
    <dbReference type="NCBI Taxonomy" id="1000565"/>
    <lineage>
        <taxon>Bacteria</taxon>
        <taxon>Pseudomonadati</taxon>
        <taxon>Pseudomonadota</taxon>
        <taxon>Betaproteobacteria</taxon>
        <taxon>Nitrosomonadales</taxon>
        <taxon>Sterolibacteriaceae</taxon>
        <taxon>Methyloversatilis</taxon>
    </lineage>
</organism>
<evidence type="ECO:0000256" key="2">
    <source>
        <dbReference type="ARBA" id="ARBA00023015"/>
    </source>
</evidence>
<reference evidence="5 6" key="1">
    <citation type="journal article" date="2011" name="J. Bacteriol.">
        <title>Genome sequence of Methyloversatilis universalis FAM5T, a methylotrophic representative of the order Rhodocyclales.</title>
        <authorList>
            <person name="Kittichotirat W."/>
            <person name="Good N.M."/>
            <person name="Hall R."/>
            <person name="Bringel F."/>
            <person name="Lajus A."/>
            <person name="Medigue C."/>
            <person name="Smalley N.E."/>
            <person name="Beck D."/>
            <person name="Bumgarner R."/>
            <person name="Vuilleumier S."/>
            <person name="Kalyuzhnaya M.G."/>
        </authorList>
    </citation>
    <scope>NUCLEOTIDE SEQUENCE [LARGE SCALE GENOMIC DNA]</scope>
    <source>
        <strain evidence="6">ATCC BAA-1314 / JCM 13912 / FAM5</strain>
    </source>
</reference>
<dbReference type="PANTHER" id="PTHR30126">
    <property type="entry name" value="HTH-TYPE TRANSCRIPTIONAL REGULATOR"/>
    <property type="match status" value="1"/>
</dbReference>
<name>F5RDK5_METUF</name>
<dbReference type="GO" id="GO:0000976">
    <property type="term" value="F:transcription cis-regulatory region binding"/>
    <property type="evidence" value="ECO:0007669"/>
    <property type="project" value="TreeGrafter"/>
</dbReference>
<dbReference type="SUPFAM" id="SSF46785">
    <property type="entry name" value="Winged helix' DNA-binding domain"/>
    <property type="match status" value="1"/>
</dbReference>
<dbReference type="Gene3D" id="3.40.190.10">
    <property type="entry name" value="Periplasmic binding protein-like II"/>
    <property type="match status" value="2"/>
</dbReference>
<evidence type="ECO:0000256" key="1">
    <source>
        <dbReference type="ARBA" id="ARBA00009437"/>
    </source>
</evidence>
<dbReference type="InterPro" id="IPR036390">
    <property type="entry name" value="WH_DNA-bd_sf"/>
</dbReference>
<dbReference type="AlphaFoldDB" id="F5RDK5"/>
<feature type="domain" description="LysR substrate-binding" evidence="4">
    <location>
        <begin position="55"/>
        <end position="257"/>
    </location>
</feature>
<dbReference type="Gene3D" id="1.10.10.10">
    <property type="entry name" value="Winged helix-like DNA-binding domain superfamily/Winged helix DNA-binding domain"/>
    <property type="match status" value="1"/>
</dbReference>
<dbReference type="GO" id="GO:0006355">
    <property type="term" value="P:regulation of DNA-templated transcription"/>
    <property type="evidence" value="ECO:0007669"/>
    <property type="project" value="TreeGrafter"/>
</dbReference>
<dbReference type="Pfam" id="PF03466">
    <property type="entry name" value="LysR_substrate"/>
    <property type="match status" value="1"/>
</dbReference>
<gene>
    <name evidence="5" type="ORF">METUNv1_02372</name>
</gene>
<dbReference type="eggNOG" id="COG0583">
    <property type="taxonomic scope" value="Bacteria"/>
</dbReference>
<accession>F5RDK5</accession>
<dbReference type="InterPro" id="IPR036388">
    <property type="entry name" value="WH-like_DNA-bd_sf"/>
</dbReference>
<dbReference type="PANTHER" id="PTHR30126:SF5">
    <property type="entry name" value="HTH-TYPE TRANSCRIPTIONAL ACTIVATOR CMPR"/>
    <property type="match status" value="1"/>
</dbReference>
<dbReference type="STRING" id="1000565.METUNv1_02372"/>